<organism evidence="5 6">
    <name type="scientific">Streptomyces albireticuli</name>
    <dbReference type="NCBI Taxonomy" id="1940"/>
    <lineage>
        <taxon>Bacteria</taxon>
        <taxon>Bacillati</taxon>
        <taxon>Actinomycetota</taxon>
        <taxon>Actinomycetes</taxon>
        <taxon>Kitasatosporales</taxon>
        <taxon>Streptomycetaceae</taxon>
        <taxon>Streptomyces</taxon>
    </lineage>
</organism>
<name>A0A1Z2KW89_9ACTN</name>
<dbReference type="AlphaFoldDB" id="A0A1Z2KW89"/>
<sequence>MTERDSVDEHVTRWQKILPTLDPVVEGAVTRMSALVRHLGRAKEAALAEHGLQSFEYLTLHTLSGRGGRATPSELAAALKLSPSAMTSRLDGLERRGFVRREASAADRRKVTVELTAPGRTAWQSALETEGREEHRILQALEPAERELLVNLLRRVLVEAEREPRTDG</sequence>
<evidence type="ECO:0000313" key="6">
    <source>
        <dbReference type="Proteomes" id="UP000195755"/>
    </source>
</evidence>
<evidence type="ECO:0000256" key="3">
    <source>
        <dbReference type="ARBA" id="ARBA00023163"/>
    </source>
</evidence>
<dbReference type="SMART" id="SM00347">
    <property type="entry name" value="HTH_MARR"/>
    <property type="match status" value="1"/>
</dbReference>
<dbReference type="PANTHER" id="PTHR42756">
    <property type="entry name" value="TRANSCRIPTIONAL REGULATOR, MARR"/>
    <property type="match status" value="1"/>
</dbReference>
<dbReference type="PRINTS" id="PR00598">
    <property type="entry name" value="HTHMARR"/>
</dbReference>
<dbReference type="PROSITE" id="PS50995">
    <property type="entry name" value="HTH_MARR_2"/>
    <property type="match status" value="1"/>
</dbReference>
<keyword evidence="2" id="KW-0238">DNA-binding</keyword>
<dbReference type="Proteomes" id="UP000195755">
    <property type="component" value="Chromosome"/>
</dbReference>
<evidence type="ECO:0000256" key="1">
    <source>
        <dbReference type="ARBA" id="ARBA00023015"/>
    </source>
</evidence>
<dbReference type="Gene3D" id="1.10.10.10">
    <property type="entry name" value="Winged helix-like DNA-binding domain superfamily/Winged helix DNA-binding domain"/>
    <property type="match status" value="1"/>
</dbReference>
<evidence type="ECO:0000259" key="4">
    <source>
        <dbReference type="PROSITE" id="PS50995"/>
    </source>
</evidence>
<protein>
    <recommendedName>
        <fullName evidence="4">HTH marR-type domain-containing protein</fullName>
    </recommendedName>
</protein>
<reference evidence="5 6" key="1">
    <citation type="submission" date="2017-06" db="EMBL/GenBank/DDBJ databases">
        <title>Streptomyces albireticuli Genome sequencing and assembly.</title>
        <authorList>
            <person name="Wang Y."/>
            <person name="Du B."/>
            <person name="Ding Y."/>
            <person name="Liu H."/>
            <person name="Hou Q."/>
            <person name="Liu K."/>
            <person name="Yao L."/>
            <person name="Wang C."/>
        </authorList>
    </citation>
    <scope>NUCLEOTIDE SEQUENCE [LARGE SCALE GENOMIC DNA]</scope>
    <source>
        <strain evidence="5 6">MDJK11</strain>
    </source>
</reference>
<dbReference type="KEGG" id="salj:SMD11_0565"/>
<evidence type="ECO:0000313" key="5">
    <source>
        <dbReference type="EMBL" id="ARZ66231.1"/>
    </source>
</evidence>
<accession>A0A1Z2KW89</accession>
<dbReference type="InterPro" id="IPR023187">
    <property type="entry name" value="Tscrpt_reg_MarR-type_CS"/>
</dbReference>
<dbReference type="SUPFAM" id="SSF46785">
    <property type="entry name" value="Winged helix' DNA-binding domain"/>
    <property type="match status" value="1"/>
</dbReference>
<dbReference type="EMBL" id="CP021744">
    <property type="protein sequence ID" value="ARZ66231.1"/>
    <property type="molecule type" value="Genomic_DNA"/>
</dbReference>
<feature type="domain" description="HTH marR-type" evidence="4">
    <location>
        <begin position="22"/>
        <end position="158"/>
    </location>
</feature>
<dbReference type="RefSeq" id="WP_087924883.1">
    <property type="nucleotide sequence ID" value="NZ_CP021744.1"/>
</dbReference>
<keyword evidence="3" id="KW-0804">Transcription</keyword>
<dbReference type="Pfam" id="PF12802">
    <property type="entry name" value="MarR_2"/>
    <property type="match status" value="1"/>
</dbReference>
<dbReference type="GO" id="GO:0003700">
    <property type="term" value="F:DNA-binding transcription factor activity"/>
    <property type="evidence" value="ECO:0007669"/>
    <property type="project" value="InterPro"/>
</dbReference>
<dbReference type="InterPro" id="IPR036388">
    <property type="entry name" value="WH-like_DNA-bd_sf"/>
</dbReference>
<dbReference type="PROSITE" id="PS01117">
    <property type="entry name" value="HTH_MARR_1"/>
    <property type="match status" value="1"/>
</dbReference>
<dbReference type="InterPro" id="IPR000835">
    <property type="entry name" value="HTH_MarR-typ"/>
</dbReference>
<dbReference type="PANTHER" id="PTHR42756:SF1">
    <property type="entry name" value="TRANSCRIPTIONAL REPRESSOR OF EMRAB OPERON"/>
    <property type="match status" value="1"/>
</dbReference>
<gene>
    <name evidence="5" type="ORF">SMD11_0565</name>
</gene>
<dbReference type="InterPro" id="IPR036390">
    <property type="entry name" value="WH_DNA-bd_sf"/>
</dbReference>
<dbReference type="OrthoDB" id="5243957at2"/>
<evidence type="ECO:0000256" key="2">
    <source>
        <dbReference type="ARBA" id="ARBA00023125"/>
    </source>
</evidence>
<proteinExistence type="predicted"/>
<keyword evidence="1" id="KW-0805">Transcription regulation</keyword>
<dbReference type="GO" id="GO:0003677">
    <property type="term" value="F:DNA binding"/>
    <property type="evidence" value="ECO:0007669"/>
    <property type="project" value="UniProtKB-KW"/>
</dbReference>